<feature type="region of interest" description="Disordered" evidence="9">
    <location>
        <begin position="520"/>
        <end position="568"/>
    </location>
</feature>
<dbReference type="Gene3D" id="3.30.40.10">
    <property type="entry name" value="Zinc/RING finger domain, C3HC4 (zinc finger)"/>
    <property type="match status" value="1"/>
</dbReference>
<dbReference type="InterPro" id="IPR017455">
    <property type="entry name" value="Znf_FYVE-rel"/>
</dbReference>
<dbReference type="CDD" id="cd15792">
    <property type="entry name" value="PH1_FGD5"/>
    <property type="match status" value="1"/>
</dbReference>
<keyword evidence="5 8" id="KW-0863">Zinc-finger</keyword>
<evidence type="ECO:0000259" key="12">
    <source>
        <dbReference type="PROSITE" id="PS50178"/>
    </source>
</evidence>
<dbReference type="SMART" id="SM00325">
    <property type="entry name" value="RhoGEF"/>
    <property type="match status" value="1"/>
</dbReference>
<dbReference type="Gene3D" id="1.20.900.10">
    <property type="entry name" value="Dbl homology (DH) domain"/>
    <property type="match status" value="1"/>
</dbReference>
<feature type="compositionally biased region" description="Basic and acidic residues" evidence="9">
    <location>
        <begin position="355"/>
        <end position="365"/>
    </location>
</feature>
<name>A0AAD1WKL4_PELCU</name>
<protein>
    <submittedName>
        <fullName evidence="13">FYVE, and PH domain-containing 5</fullName>
    </submittedName>
</protein>
<evidence type="ECO:0000256" key="5">
    <source>
        <dbReference type="ARBA" id="ARBA00022771"/>
    </source>
</evidence>
<evidence type="ECO:0000256" key="4">
    <source>
        <dbReference type="ARBA" id="ARBA00022723"/>
    </source>
</evidence>
<dbReference type="PROSITE" id="PS50010">
    <property type="entry name" value="DH_2"/>
    <property type="match status" value="1"/>
</dbReference>
<evidence type="ECO:0000256" key="3">
    <source>
        <dbReference type="ARBA" id="ARBA00022658"/>
    </source>
</evidence>
<evidence type="ECO:0000256" key="7">
    <source>
        <dbReference type="ARBA" id="ARBA00023212"/>
    </source>
</evidence>
<dbReference type="Pfam" id="PF00621">
    <property type="entry name" value="RhoGEF"/>
    <property type="match status" value="1"/>
</dbReference>
<dbReference type="SMART" id="SM00233">
    <property type="entry name" value="PH"/>
    <property type="match status" value="2"/>
</dbReference>
<sequence length="1577" mass="176624">MSTDVTKPALAPKPQGLDGYGSASITKYSSSLISKASRAHQKKSMSRGPKPPIAPKPILSPATERRCIEDTNNCLNKCANGEVDCVVDEIFDAADYSLECSESDALDMTYEDYIAVPDSPLTDIESTDFECEKTTCSEIPSVSWETPPGDSDINDDTSCGPSAAGEEDSGHPESVPSGDVESGDSTEVDDSDNTDALSLRSSSTAEADSLVPHCGCDSLQFKNDLENMEDFLPSDINECNTENEDVDSDLKMVECGDVILTDESLDNMSVPCEASQENKANCENCWDDVSCNNCSLENCDATDASELTSQTEAEDACFVQDSVALCNEIAESEQDFAAETLDQVIDTIEDASNEEKFYEEQDSGKLNEAPLTDSDNAEEAEQESVVCETNDVPNQKEPEGDPEVVEDIEDATENMIEDCAEERCQIIPFENELNEDMAESFGKGPDLDNGLNEKVISEPIIESEIEEKDESVCEEVPFDKEIELSDTEHSTEVTDTAVAGEGSNIWDENSSVLTHREVNEGNEADTAEVSPKNQEDGVKELSMESAEGKPKTGVVSELEEEDDSNPYVLEDSVQSRNRKLLIAEDSGKARGDEEAIRPHCMMAECGFEGESHALSIDRKNIVTRTRSYSGKIPGNVPETVPEETVAEIDSQTSGCDPRVNNIGDKVESRTLDLGRAVPRKPSRFILYPRSYSVEGRENTVSLYLESDVPNFSPYVISSSGSFSQRNHHSSSGMSTPTSVVDIPPPFELASITKKPITKSSPSLLIENESSEKSFKKKKSSFKRFLTLKFKKKTENKVHIDVNVSSRSSSESSYHGPSRLMDLDRRSLGNSPQLQCRTGMHYRPDSPSAILFYKDMKRKGTSKAFNRSVARVESFEDRSRLPFMPLPLTKPRSISFPNADTSDYENIPAMSSDYENIQIPPRRPTRAGTFTEFFEDPCRALSSANENDGYVDMSSFNTFEVKQPIADQEAESAYTEPYKVCPISVSTAEDVTSDEDQKSSEDEESSTGENGLIQKKEGTLRALSIVEELLSTEKVYVEMLRRLQMEFHRSVLCVLGNEEEDDEEELKLRHGLSELQYIYLLHEEVLQELQERILHWEENQKIADIFLSRESRFRHHTAFIVAFDKTTSALDDCILKTPKMAAVVREFERNLQRRQANVKHELIKVVQRVFQYHMILTDYLNNLCPDWLEYEETQAALLIVSEVADRANDSMRQGENLQKLIQIEYSVRGHSNLLQPGREYVKEGTLMKVSGKNQHPRHLFLMNDVLLYTYPQKDGKYRLRNTLSIPGMRVSRPIVENAQNVLKIECMECCLMLSASSCSERDDWFSCISRTVQEYYKAPTASVYHSVELRERLGMCLGDRPPSVVHTSHATMCMNCGSDFTLTLRRHHCHACGKIVCRSCSRNKYPLKYLRDRPSKVCNGCYAELRKRELAHMNANSSPQSQRSSPRPLSAMFHLPPSTFKKPKKIPSALMEAAASGETSSISGYLHRCKKGKKYWKKRWFVIKGKVLYTYTACEDKVATESLPLLGFRIVPDNWDRNPKLGTVFQLYHKETLFYSFKAADTNSAIRWVEAMKAATVL</sequence>
<dbReference type="InterPro" id="IPR035899">
    <property type="entry name" value="DBL_dom_sf"/>
</dbReference>
<feature type="compositionally biased region" description="Polar residues" evidence="9">
    <location>
        <begin position="23"/>
        <end position="34"/>
    </location>
</feature>
<evidence type="ECO:0000313" key="14">
    <source>
        <dbReference type="Proteomes" id="UP001295444"/>
    </source>
</evidence>
<dbReference type="InterPro" id="IPR000306">
    <property type="entry name" value="Znf_FYVE"/>
</dbReference>
<dbReference type="InterPro" id="IPR001849">
    <property type="entry name" value="PH_domain"/>
</dbReference>
<dbReference type="Gene3D" id="2.30.29.30">
    <property type="entry name" value="Pleckstrin-homology domain (PH domain)/Phosphotyrosine-binding domain (PTB)"/>
    <property type="match status" value="2"/>
</dbReference>
<feature type="domain" description="PH" evidence="10">
    <location>
        <begin position="1238"/>
        <end position="1332"/>
    </location>
</feature>
<feature type="domain" description="FYVE-type" evidence="12">
    <location>
        <begin position="1366"/>
        <end position="1425"/>
    </location>
</feature>
<evidence type="ECO:0000259" key="11">
    <source>
        <dbReference type="PROSITE" id="PS50010"/>
    </source>
</evidence>
<dbReference type="EMBL" id="OW240919">
    <property type="protein sequence ID" value="CAH2312085.1"/>
    <property type="molecule type" value="Genomic_DNA"/>
</dbReference>
<comment type="subcellular location">
    <subcellularLocation>
        <location evidence="1">Cytoplasm</location>
        <location evidence="1">Cytoskeleton</location>
    </subcellularLocation>
</comment>
<organism evidence="13 14">
    <name type="scientific">Pelobates cultripes</name>
    <name type="common">Western spadefoot toad</name>
    <dbReference type="NCBI Taxonomy" id="61616"/>
    <lineage>
        <taxon>Eukaryota</taxon>
        <taxon>Metazoa</taxon>
        <taxon>Chordata</taxon>
        <taxon>Craniata</taxon>
        <taxon>Vertebrata</taxon>
        <taxon>Euteleostomi</taxon>
        <taxon>Amphibia</taxon>
        <taxon>Batrachia</taxon>
        <taxon>Anura</taxon>
        <taxon>Pelobatoidea</taxon>
        <taxon>Pelobatidae</taxon>
        <taxon>Pelobates</taxon>
    </lineage>
</organism>
<keyword evidence="2" id="KW-0963">Cytoplasm</keyword>
<dbReference type="GO" id="GO:0005085">
    <property type="term" value="F:guanyl-nucleotide exchange factor activity"/>
    <property type="evidence" value="ECO:0007669"/>
    <property type="project" value="UniProtKB-KW"/>
</dbReference>
<dbReference type="SUPFAM" id="SSF48065">
    <property type="entry name" value="DBL homology domain (DH-domain)"/>
    <property type="match status" value="1"/>
</dbReference>
<dbReference type="InterPro" id="IPR013083">
    <property type="entry name" value="Znf_RING/FYVE/PHD"/>
</dbReference>
<evidence type="ECO:0000313" key="13">
    <source>
        <dbReference type="EMBL" id="CAH2312085.1"/>
    </source>
</evidence>
<evidence type="ECO:0000256" key="6">
    <source>
        <dbReference type="ARBA" id="ARBA00022833"/>
    </source>
</evidence>
<evidence type="ECO:0000256" key="9">
    <source>
        <dbReference type="SAM" id="MobiDB-lite"/>
    </source>
</evidence>
<keyword evidence="6" id="KW-0862">Zinc</keyword>
<dbReference type="Pfam" id="PF01363">
    <property type="entry name" value="FYVE"/>
    <property type="match status" value="1"/>
</dbReference>
<keyword evidence="7" id="KW-0206">Cytoskeleton</keyword>
<dbReference type="GO" id="GO:0008270">
    <property type="term" value="F:zinc ion binding"/>
    <property type="evidence" value="ECO:0007669"/>
    <property type="project" value="UniProtKB-KW"/>
</dbReference>
<dbReference type="InterPro" id="IPR011993">
    <property type="entry name" value="PH-like_dom_sf"/>
</dbReference>
<dbReference type="PROSITE" id="PS50178">
    <property type="entry name" value="ZF_FYVE"/>
    <property type="match status" value="1"/>
</dbReference>
<feature type="region of interest" description="Disordered" evidence="9">
    <location>
        <begin position="1"/>
        <end position="58"/>
    </location>
</feature>
<feature type="region of interest" description="Disordered" evidence="9">
    <location>
        <begin position="806"/>
        <end position="825"/>
    </location>
</feature>
<feature type="region of interest" description="Disordered" evidence="9">
    <location>
        <begin position="987"/>
        <end position="1012"/>
    </location>
</feature>
<dbReference type="InterPro" id="IPR051092">
    <property type="entry name" value="FYVE_RhoGEF_PH"/>
</dbReference>
<feature type="compositionally biased region" description="Basic and acidic residues" evidence="9">
    <location>
        <begin position="533"/>
        <end position="550"/>
    </location>
</feature>
<feature type="region of interest" description="Disordered" evidence="9">
    <location>
        <begin position="138"/>
        <end position="204"/>
    </location>
</feature>
<dbReference type="PANTHER" id="PTHR12673">
    <property type="entry name" value="FACIOGENITAL DYSPLASIA PROTEIN"/>
    <property type="match status" value="1"/>
</dbReference>
<evidence type="ECO:0000256" key="8">
    <source>
        <dbReference type="PROSITE-ProRule" id="PRU00091"/>
    </source>
</evidence>
<keyword evidence="4" id="KW-0479">Metal-binding</keyword>
<evidence type="ECO:0000256" key="2">
    <source>
        <dbReference type="ARBA" id="ARBA00022490"/>
    </source>
</evidence>
<keyword evidence="14" id="KW-1185">Reference proteome</keyword>
<feature type="compositionally biased region" description="Polar residues" evidence="9">
    <location>
        <begin position="194"/>
        <end position="204"/>
    </location>
</feature>
<dbReference type="PROSITE" id="PS50003">
    <property type="entry name" value="PH_DOMAIN"/>
    <property type="match status" value="2"/>
</dbReference>
<dbReference type="GO" id="GO:0005737">
    <property type="term" value="C:cytoplasm"/>
    <property type="evidence" value="ECO:0007669"/>
    <property type="project" value="TreeGrafter"/>
</dbReference>
<proteinExistence type="predicted"/>
<feature type="domain" description="PH" evidence="10">
    <location>
        <begin position="1478"/>
        <end position="1576"/>
    </location>
</feature>
<dbReference type="SMART" id="SM00064">
    <property type="entry name" value="FYVE"/>
    <property type="match status" value="1"/>
</dbReference>
<accession>A0AAD1WKL4</accession>
<dbReference type="Pfam" id="PF00169">
    <property type="entry name" value="PH"/>
    <property type="match status" value="2"/>
</dbReference>
<dbReference type="PANTHER" id="PTHR12673:SF13">
    <property type="entry name" value="FYVE, RHOGEF AND PH DOMAIN-CONTAINING PROTEIN 5"/>
    <property type="match status" value="1"/>
</dbReference>
<evidence type="ECO:0000256" key="1">
    <source>
        <dbReference type="ARBA" id="ARBA00004245"/>
    </source>
</evidence>
<feature type="region of interest" description="Disordered" evidence="9">
    <location>
        <begin position="355"/>
        <end position="403"/>
    </location>
</feature>
<dbReference type="SUPFAM" id="SSF50729">
    <property type="entry name" value="PH domain-like"/>
    <property type="match status" value="2"/>
</dbReference>
<keyword evidence="3" id="KW-0344">Guanine-nucleotide releasing factor</keyword>
<dbReference type="InterPro" id="IPR000219">
    <property type="entry name" value="DH_dom"/>
</dbReference>
<dbReference type="Proteomes" id="UP001295444">
    <property type="component" value="Chromosome 08"/>
</dbReference>
<reference evidence="13" key="1">
    <citation type="submission" date="2022-03" db="EMBL/GenBank/DDBJ databases">
        <authorList>
            <person name="Alioto T."/>
            <person name="Alioto T."/>
            <person name="Gomez Garrido J."/>
        </authorList>
    </citation>
    <scope>NUCLEOTIDE SEQUENCE</scope>
</reference>
<dbReference type="GO" id="GO:0005856">
    <property type="term" value="C:cytoskeleton"/>
    <property type="evidence" value="ECO:0007669"/>
    <property type="project" value="UniProtKB-SubCell"/>
</dbReference>
<evidence type="ECO:0000259" key="10">
    <source>
        <dbReference type="PROSITE" id="PS50003"/>
    </source>
</evidence>
<gene>
    <name evidence="13" type="ORF">PECUL_23A000836</name>
</gene>
<feature type="compositionally biased region" description="Acidic residues" evidence="9">
    <location>
        <begin position="181"/>
        <end position="193"/>
    </location>
</feature>
<feature type="domain" description="DH" evidence="11">
    <location>
        <begin position="1020"/>
        <end position="1209"/>
    </location>
</feature>